<gene>
    <name evidence="6" type="ORF">SLS62_004969</name>
</gene>
<dbReference type="PANTHER" id="PTHR42973:SF22">
    <property type="entry name" value="FAD-BINDING PCMH-TYPE DOMAIN-CONTAINING PROTEIN-RELATED"/>
    <property type="match status" value="1"/>
</dbReference>
<keyword evidence="4" id="KW-0560">Oxidoreductase</keyword>
<dbReference type="InterPro" id="IPR016166">
    <property type="entry name" value="FAD-bd_PCMH"/>
</dbReference>
<evidence type="ECO:0000256" key="2">
    <source>
        <dbReference type="ARBA" id="ARBA00022630"/>
    </source>
</evidence>
<keyword evidence="2" id="KW-0285">Flavoprotein</keyword>
<proteinExistence type="inferred from homology"/>
<dbReference type="InterPro" id="IPR016169">
    <property type="entry name" value="FAD-bd_PCMH_sub2"/>
</dbReference>
<evidence type="ECO:0000256" key="3">
    <source>
        <dbReference type="ARBA" id="ARBA00022827"/>
    </source>
</evidence>
<evidence type="ECO:0000313" key="7">
    <source>
        <dbReference type="Proteomes" id="UP001320420"/>
    </source>
</evidence>
<protein>
    <recommendedName>
        <fullName evidence="5">FAD-binding PCMH-type domain-containing protein</fullName>
    </recommendedName>
</protein>
<dbReference type="SUPFAM" id="SSF56176">
    <property type="entry name" value="FAD-binding/transporter-associated domain-like"/>
    <property type="match status" value="1"/>
</dbReference>
<reference evidence="6 7" key="1">
    <citation type="submission" date="2024-02" db="EMBL/GenBank/DDBJ databases">
        <title>De novo assembly and annotation of 12 fungi associated with fruit tree decline syndrome in Ontario, Canada.</title>
        <authorList>
            <person name="Sulman M."/>
            <person name="Ellouze W."/>
            <person name="Ilyukhin E."/>
        </authorList>
    </citation>
    <scope>NUCLEOTIDE SEQUENCE [LARGE SCALE GENOMIC DNA]</scope>
    <source>
        <strain evidence="6 7">M11/M66-122</strain>
    </source>
</reference>
<dbReference type="Proteomes" id="UP001320420">
    <property type="component" value="Unassembled WGS sequence"/>
</dbReference>
<keyword evidence="7" id="KW-1185">Reference proteome</keyword>
<comment type="similarity">
    <text evidence="1">Belongs to the oxygen-dependent FAD-linked oxidoreductase family.</text>
</comment>
<accession>A0AAN9YT76</accession>
<comment type="caution">
    <text evidence="6">The sequence shown here is derived from an EMBL/GenBank/DDBJ whole genome shotgun (WGS) entry which is preliminary data.</text>
</comment>
<evidence type="ECO:0000259" key="5">
    <source>
        <dbReference type="PROSITE" id="PS51387"/>
    </source>
</evidence>
<keyword evidence="3" id="KW-0274">FAD</keyword>
<dbReference type="AlphaFoldDB" id="A0AAN9YT76"/>
<dbReference type="PROSITE" id="PS51387">
    <property type="entry name" value="FAD_PCMH"/>
    <property type="match status" value="1"/>
</dbReference>
<dbReference type="InterPro" id="IPR036318">
    <property type="entry name" value="FAD-bd_PCMH-like_sf"/>
</dbReference>
<evidence type="ECO:0000313" key="6">
    <source>
        <dbReference type="EMBL" id="KAK7753020.1"/>
    </source>
</evidence>
<feature type="domain" description="FAD-binding PCMH-type" evidence="5">
    <location>
        <begin position="7"/>
        <end position="177"/>
    </location>
</feature>
<evidence type="ECO:0000256" key="4">
    <source>
        <dbReference type="ARBA" id="ARBA00023002"/>
    </source>
</evidence>
<sequence>MSSVEKAISSLQAVLPIGEEVSTFVNVVKTFPVGSVPFAIRGGGQQPVPGCANIHGGITIDLCHLTGVEVRDGYVEIAAGERWGTVYEKLEPEGLGVTGGRSTTNGIGGLALQGGLGFYSTREGFICDNILNYEVVLASGAVVNANAQENADLWVALRGGGNNFGIVTRFDVRTFKQGPMWGGFVWYYKPSFEGQVEALVHELTRFDASKETHLMISLAYATVFGSDDVICLNQMYYTQPVKNPAVLDPFTKIQPQKKEWNTMKLKTLVEAATEQTGAGQSQIRCAYMNITVKAEASTIQIGGHIWCDELEAIKSVPGLMCSYTLQPYAASLLEKCKANGGNSLGFDAATYTPTAATEPNPGPVVNVLLLTYWARREDDERVLACMKKALARIQANAAARKQLVPFVYWNYAFEHQDPLRSYGEENVRGLRRASEKYDPEGLFQKGCPGGFKLFG</sequence>
<name>A0AAN9YT76_9PEZI</name>
<dbReference type="PANTHER" id="PTHR42973">
    <property type="entry name" value="BINDING OXIDOREDUCTASE, PUTATIVE (AFU_ORTHOLOGUE AFUA_1G17690)-RELATED"/>
    <property type="match status" value="1"/>
</dbReference>
<dbReference type="Gene3D" id="3.30.465.10">
    <property type="match status" value="1"/>
</dbReference>
<dbReference type="EMBL" id="JAKJXP020000032">
    <property type="protein sequence ID" value="KAK7753020.1"/>
    <property type="molecule type" value="Genomic_DNA"/>
</dbReference>
<dbReference type="InterPro" id="IPR050416">
    <property type="entry name" value="FAD-linked_Oxidoreductase"/>
</dbReference>
<dbReference type="InterPro" id="IPR006094">
    <property type="entry name" value="Oxid_FAD_bind_N"/>
</dbReference>
<dbReference type="GO" id="GO:0071949">
    <property type="term" value="F:FAD binding"/>
    <property type="evidence" value="ECO:0007669"/>
    <property type="project" value="InterPro"/>
</dbReference>
<evidence type="ECO:0000256" key="1">
    <source>
        <dbReference type="ARBA" id="ARBA00005466"/>
    </source>
</evidence>
<dbReference type="GO" id="GO:0016491">
    <property type="term" value="F:oxidoreductase activity"/>
    <property type="evidence" value="ECO:0007669"/>
    <property type="project" value="UniProtKB-KW"/>
</dbReference>
<dbReference type="Pfam" id="PF01565">
    <property type="entry name" value="FAD_binding_4"/>
    <property type="match status" value="1"/>
</dbReference>
<organism evidence="6 7">
    <name type="scientific">Diatrype stigma</name>
    <dbReference type="NCBI Taxonomy" id="117547"/>
    <lineage>
        <taxon>Eukaryota</taxon>
        <taxon>Fungi</taxon>
        <taxon>Dikarya</taxon>
        <taxon>Ascomycota</taxon>
        <taxon>Pezizomycotina</taxon>
        <taxon>Sordariomycetes</taxon>
        <taxon>Xylariomycetidae</taxon>
        <taxon>Xylariales</taxon>
        <taxon>Diatrypaceae</taxon>
        <taxon>Diatrype</taxon>
    </lineage>
</organism>